<reference evidence="1 2" key="1">
    <citation type="submission" date="2017-12" db="EMBL/GenBank/DDBJ databases">
        <title>Comparative genomics of Botrytis spp.</title>
        <authorList>
            <person name="Valero-Jimenez C.A."/>
            <person name="Tapia P."/>
            <person name="Veloso J."/>
            <person name="Silva-Moreno E."/>
            <person name="Staats M."/>
            <person name="Valdes J.H."/>
            <person name="Van Kan J.A.L."/>
        </authorList>
    </citation>
    <scope>NUCLEOTIDE SEQUENCE [LARGE SCALE GENOMIC DNA]</scope>
    <source>
        <strain evidence="1 2">Bt9001</strain>
    </source>
</reference>
<sequence>MLVPLLAEISFGDNNQSTQFKSWRDLLAVLLQGALDIKIQAEPVAEDASATQCIRSSHNLQRPTSLEFQRSATLPARLKFTIAC</sequence>
<dbReference type="AlphaFoldDB" id="A0A4Z1EQF5"/>
<evidence type="ECO:0000313" key="1">
    <source>
        <dbReference type="EMBL" id="TGO11491.1"/>
    </source>
</evidence>
<name>A0A4Z1EQF5_9HELO</name>
<organism evidence="1 2">
    <name type="scientific">Botrytis tulipae</name>
    <dbReference type="NCBI Taxonomy" id="87230"/>
    <lineage>
        <taxon>Eukaryota</taxon>
        <taxon>Fungi</taxon>
        <taxon>Dikarya</taxon>
        <taxon>Ascomycota</taxon>
        <taxon>Pezizomycotina</taxon>
        <taxon>Leotiomycetes</taxon>
        <taxon>Helotiales</taxon>
        <taxon>Sclerotiniaceae</taxon>
        <taxon>Botrytis</taxon>
    </lineage>
</organism>
<protein>
    <submittedName>
        <fullName evidence="1">Uncharacterized protein</fullName>
    </submittedName>
</protein>
<proteinExistence type="predicted"/>
<gene>
    <name evidence="1" type="ORF">BTUL_0108g00070</name>
</gene>
<dbReference type="OrthoDB" id="10296193at2759"/>
<accession>A0A4Z1EQF5</accession>
<keyword evidence="2" id="KW-1185">Reference proteome</keyword>
<dbReference type="Proteomes" id="UP000297777">
    <property type="component" value="Unassembled WGS sequence"/>
</dbReference>
<comment type="caution">
    <text evidence="1">The sequence shown here is derived from an EMBL/GenBank/DDBJ whole genome shotgun (WGS) entry which is preliminary data.</text>
</comment>
<evidence type="ECO:0000313" key="2">
    <source>
        <dbReference type="Proteomes" id="UP000297777"/>
    </source>
</evidence>
<dbReference type="EMBL" id="PQXH01000108">
    <property type="protein sequence ID" value="TGO11491.1"/>
    <property type="molecule type" value="Genomic_DNA"/>
</dbReference>